<keyword evidence="3" id="KW-1185">Reference proteome</keyword>
<gene>
    <name evidence="2" type="ORF">ACCI51_08305</name>
</gene>
<sequence length="144" mass="15989">MDIVNQILSWPAIVQGAIGSGLFWLVLHLGQKITKISQSLLGRHRHEVDMRDRIIIAALESQDIKQISTVLSMGSFFGIHYIFKALIFVVLGLCIQNIIPTFGTIGYVGGLVYLFLGLRACPALESYSNKISKKEEPKVEAQEC</sequence>
<feature type="transmembrane region" description="Helical" evidence="1">
    <location>
        <begin position="12"/>
        <end position="30"/>
    </location>
</feature>
<name>A0ABV4NND2_9GAMM</name>
<evidence type="ECO:0000256" key="1">
    <source>
        <dbReference type="SAM" id="Phobius"/>
    </source>
</evidence>
<dbReference type="RefSeq" id="WP_299589579.1">
    <property type="nucleotide sequence ID" value="NZ_JBGMEL010000007.1"/>
</dbReference>
<proteinExistence type="predicted"/>
<reference evidence="2 3" key="1">
    <citation type="submission" date="2024-08" db="EMBL/GenBank/DDBJ databases">
        <authorList>
            <person name="Ishaq N."/>
        </authorList>
    </citation>
    <scope>NUCLEOTIDE SEQUENCE [LARGE SCALE GENOMIC DNA]</scope>
    <source>
        <strain evidence="2 3">JCM 30400</strain>
    </source>
</reference>
<dbReference type="EMBL" id="JBGMEL010000007">
    <property type="protein sequence ID" value="MFA0790548.1"/>
    <property type="molecule type" value="Genomic_DNA"/>
</dbReference>
<keyword evidence="1" id="KW-0812">Transmembrane</keyword>
<evidence type="ECO:0000313" key="2">
    <source>
        <dbReference type="EMBL" id="MFA0790548.1"/>
    </source>
</evidence>
<accession>A0ABV4NND2</accession>
<evidence type="ECO:0000313" key="3">
    <source>
        <dbReference type="Proteomes" id="UP001569414"/>
    </source>
</evidence>
<keyword evidence="1" id="KW-1133">Transmembrane helix</keyword>
<keyword evidence="1" id="KW-0472">Membrane</keyword>
<protein>
    <submittedName>
        <fullName evidence="2">Uncharacterized protein</fullName>
    </submittedName>
</protein>
<dbReference type="Proteomes" id="UP001569414">
    <property type="component" value="Unassembled WGS sequence"/>
</dbReference>
<feature type="transmembrane region" description="Helical" evidence="1">
    <location>
        <begin position="105"/>
        <end position="124"/>
    </location>
</feature>
<organism evidence="2 3">
    <name type="scientific">Microbulbifer echini</name>
    <dbReference type="NCBI Taxonomy" id="1529067"/>
    <lineage>
        <taxon>Bacteria</taxon>
        <taxon>Pseudomonadati</taxon>
        <taxon>Pseudomonadota</taxon>
        <taxon>Gammaproteobacteria</taxon>
        <taxon>Cellvibrionales</taxon>
        <taxon>Microbulbiferaceae</taxon>
        <taxon>Microbulbifer</taxon>
    </lineage>
</organism>
<comment type="caution">
    <text evidence="2">The sequence shown here is derived from an EMBL/GenBank/DDBJ whole genome shotgun (WGS) entry which is preliminary data.</text>
</comment>